<feature type="transmembrane region" description="Helical" evidence="6">
    <location>
        <begin position="40"/>
        <end position="59"/>
    </location>
</feature>
<dbReference type="InterPro" id="IPR051258">
    <property type="entry name" value="Diverse_Substrate_Transporter"/>
</dbReference>
<evidence type="ECO:0000256" key="6">
    <source>
        <dbReference type="SAM" id="Phobius"/>
    </source>
</evidence>
<dbReference type="PANTHER" id="PTHR42920:SF5">
    <property type="entry name" value="EAMA DOMAIN-CONTAINING PROTEIN"/>
    <property type="match status" value="1"/>
</dbReference>
<keyword evidence="5 6" id="KW-0472">Membrane</keyword>
<dbReference type="Pfam" id="PF00892">
    <property type="entry name" value="EamA"/>
    <property type="match status" value="2"/>
</dbReference>
<gene>
    <name evidence="8" type="ORF">SAMN05444586_101649</name>
</gene>
<dbReference type="InterPro" id="IPR000620">
    <property type="entry name" value="EamA_dom"/>
</dbReference>
<accession>A0A1I6UII8</accession>
<dbReference type="EMBL" id="FOZU01000016">
    <property type="protein sequence ID" value="SFT01174.1"/>
    <property type="molecule type" value="Genomic_DNA"/>
</dbReference>
<keyword evidence="2" id="KW-1003">Cell membrane</keyword>
<feature type="transmembrane region" description="Helical" evidence="6">
    <location>
        <begin position="183"/>
        <end position="203"/>
    </location>
</feature>
<feature type="transmembrane region" description="Helical" evidence="6">
    <location>
        <begin position="125"/>
        <end position="145"/>
    </location>
</feature>
<organism evidence="8 9">
    <name type="scientific">Acinetobacter bohemicus</name>
    <dbReference type="NCBI Taxonomy" id="1435036"/>
    <lineage>
        <taxon>Bacteria</taxon>
        <taxon>Pseudomonadati</taxon>
        <taxon>Pseudomonadota</taxon>
        <taxon>Gammaproteobacteria</taxon>
        <taxon>Moraxellales</taxon>
        <taxon>Moraxellaceae</taxon>
        <taxon>Acinetobacter</taxon>
    </lineage>
</organism>
<reference evidence="9" key="1">
    <citation type="submission" date="2016-10" db="EMBL/GenBank/DDBJ databases">
        <authorList>
            <person name="Varghese N."/>
            <person name="Submissions S."/>
        </authorList>
    </citation>
    <scope>NUCLEOTIDE SEQUENCE [LARGE SCALE GENOMIC DNA]</scope>
    <source>
        <strain evidence="9">ANC 5076</strain>
    </source>
</reference>
<keyword evidence="4 6" id="KW-1133">Transmembrane helix</keyword>
<dbReference type="Proteomes" id="UP000182827">
    <property type="component" value="Unassembled WGS sequence"/>
</dbReference>
<evidence type="ECO:0000259" key="7">
    <source>
        <dbReference type="Pfam" id="PF00892"/>
    </source>
</evidence>
<feature type="domain" description="EamA" evidence="7">
    <location>
        <begin position="14"/>
        <end position="141"/>
    </location>
</feature>
<name>A0A1I6UII8_9GAMM</name>
<feature type="transmembrane region" description="Helical" evidence="6">
    <location>
        <begin position="157"/>
        <end position="176"/>
    </location>
</feature>
<dbReference type="AlphaFoldDB" id="A0A1I6UII8"/>
<proteinExistence type="predicted"/>
<comment type="subcellular location">
    <subcellularLocation>
        <location evidence="1">Cell membrane</location>
        <topology evidence="1">Multi-pass membrane protein</topology>
    </subcellularLocation>
</comment>
<dbReference type="PANTHER" id="PTHR42920">
    <property type="entry name" value="OS03G0707200 PROTEIN-RELATED"/>
    <property type="match status" value="1"/>
</dbReference>
<feature type="transmembrane region" description="Helical" evidence="6">
    <location>
        <begin position="268"/>
        <end position="286"/>
    </location>
</feature>
<keyword evidence="3 6" id="KW-0812">Transmembrane</keyword>
<feature type="transmembrane region" description="Helical" evidence="6">
    <location>
        <begin position="12"/>
        <end position="34"/>
    </location>
</feature>
<dbReference type="GO" id="GO:0005886">
    <property type="term" value="C:plasma membrane"/>
    <property type="evidence" value="ECO:0007669"/>
    <property type="project" value="UniProtKB-SubCell"/>
</dbReference>
<dbReference type="InterPro" id="IPR037185">
    <property type="entry name" value="EmrE-like"/>
</dbReference>
<evidence type="ECO:0000256" key="1">
    <source>
        <dbReference type="ARBA" id="ARBA00004651"/>
    </source>
</evidence>
<dbReference type="RefSeq" id="WP_074946626.1">
    <property type="nucleotide sequence ID" value="NZ_FOZU01000016.1"/>
</dbReference>
<feature type="domain" description="EamA" evidence="7">
    <location>
        <begin position="152"/>
        <end position="283"/>
    </location>
</feature>
<dbReference type="SUPFAM" id="SSF103481">
    <property type="entry name" value="Multidrug resistance efflux transporter EmrE"/>
    <property type="match status" value="2"/>
</dbReference>
<evidence type="ECO:0000256" key="3">
    <source>
        <dbReference type="ARBA" id="ARBA00022692"/>
    </source>
</evidence>
<feature type="transmembrane region" description="Helical" evidence="6">
    <location>
        <begin position="209"/>
        <end position="232"/>
    </location>
</feature>
<keyword evidence="9" id="KW-1185">Reference proteome</keyword>
<evidence type="ECO:0000313" key="9">
    <source>
        <dbReference type="Proteomes" id="UP000182827"/>
    </source>
</evidence>
<sequence>MNQSLKLRSKAPQIALILITLIWGGTFLTVQYGLNFSSPMFFVGCRFAAATLAVGLISLSDLKGMTKQDLYAGSLIGLTIVLGYGTQTIGLQSISSSESAFLTALYVPLVPVLLWLLFRKIPHVMTWIGSIFAFVGLIFLTGNGFQQISLNFGQSLTILGSIAIALEIIFIGYFAGKVNIQRVTVIQLAVASLLAFASMPLVGEHHLPDFSWILVAITVGLGLASAVIQLTMNWAQRSVAPSQAAIIYAGEPVWAALFGRIAGERLPVLALLGGLLVVVGVILSECKPKFLNKAGHKKEFL</sequence>
<feature type="transmembrane region" description="Helical" evidence="6">
    <location>
        <begin position="71"/>
        <end position="94"/>
    </location>
</feature>
<evidence type="ECO:0000256" key="2">
    <source>
        <dbReference type="ARBA" id="ARBA00022475"/>
    </source>
</evidence>
<evidence type="ECO:0000256" key="4">
    <source>
        <dbReference type="ARBA" id="ARBA00022989"/>
    </source>
</evidence>
<protein>
    <submittedName>
        <fullName evidence="8">EamA-like transporter family protein</fullName>
    </submittedName>
</protein>
<evidence type="ECO:0000256" key="5">
    <source>
        <dbReference type="ARBA" id="ARBA00023136"/>
    </source>
</evidence>
<feature type="transmembrane region" description="Helical" evidence="6">
    <location>
        <begin position="100"/>
        <end position="118"/>
    </location>
</feature>
<evidence type="ECO:0000313" key="8">
    <source>
        <dbReference type="EMBL" id="SFT01174.1"/>
    </source>
</evidence>